<comment type="catalytic activity">
    <reaction evidence="6">
        <text>hydrogencarbonate + H(+) = CO2 + H2O</text>
        <dbReference type="Rhea" id="RHEA:10748"/>
        <dbReference type="ChEBI" id="CHEBI:15377"/>
        <dbReference type="ChEBI" id="CHEBI:15378"/>
        <dbReference type="ChEBI" id="CHEBI:16526"/>
        <dbReference type="ChEBI" id="CHEBI:17544"/>
        <dbReference type="EC" id="4.2.1.1"/>
    </reaction>
</comment>
<evidence type="ECO:0000259" key="7">
    <source>
        <dbReference type="PROSITE" id="PS51144"/>
    </source>
</evidence>
<sequence>MLADGDDYGGPEFSYIVGSKNGPENWGKLSPHYRLCGEGRSQSPVDINTNTVISRPELESLDRSYDTVNATLINNGKDITMTFDGKVGDVTIMEEVYTFKMIHWHAPSEHTINGMRYPLELHMVHVSDDGGLAVISILYKLGAADPFYLQLHDMLENLNSPFPKTDLFEREVRVPVGPVQLRSLEKRTGNYFRYIGSLTTPPCTENVVWNVLGKVREISKEQLDLITAPLPHKDARPAQPLNHRDVYFYNPPNSTISFLDHL</sequence>
<dbReference type="EC" id="4.2.1.1" evidence="2 6"/>
<comment type="caution">
    <text evidence="8">The sequence shown here is derived from an EMBL/GenBank/DDBJ whole genome shotgun (WGS) entry which is preliminary data.</text>
</comment>
<keyword evidence="5 6" id="KW-0456">Lyase</keyword>
<evidence type="ECO:0000256" key="4">
    <source>
        <dbReference type="ARBA" id="ARBA00022833"/>
    </source>
</evidence>
<evidence type="ECO:0000313" key="9">
    <source>
        <dbReference type="Proteomes" id="UP000729402"/>
    </source>
</evidence>
<dbReference type="Pfam" id="PF00194">
    <property type="entry name" value="Carb_anhydrase"/>
    <property type="match status" value="1"/>
</dbReference>
<proteinExistence type="inferred from homology"/>
<dbReference type="PROSITE" id="PS00162">
    <property type="entry name" value="ALPHA_CA_1"/>
    <property type="match status" value="1"/>
</dbReference>
<dbReference type="CDD" id="cd03124">
    <property type="entry name" value="alpha_CA_prokaryotic_like"/>
    <property type="match status" value="1"/>
</dbReference>
<evidence type="ECO:0000256" key="2">
    <source>
        <dbReference type="ARBA" id="ARBA00012925"/>
    </source>
</evidence>
<dbReference type="SMART" id="SM01057">
    <property type="entry name" value="Carb_anhydrase"/>
    <property type="match status" value="1"/>
</dbReference>
<reference evidence="8" key="1">
    <citation type="journal article" date="2021" name="bioRxiv">
        <title>Whole Genome Assembly and Annotation of Northern Wild Rice, Zizania palustris L., Supports a Whole Genome Duplication in the Zizania Genus.</title>
        <authorList>
            <person name="Haas M."/>
            <person name="Kono T."/>
            <person name="Macchietto M."/>
            <person name="Millas R."/>
            <person name="McGilp L."/>
            <person name="Shao M."/>
            <person name="Duquette J."/>
            <person name="Hirsch C.N."/>
            <person name="Kimball J."/>
        </authorList>
    </citation>
    <scope>NUCLEOTIDE SEQUENCE</scope>
    <source>
        <tissue evidence="8">Fresh leaf tissue</tissue>
    </source>
</reference>
<comment type="similarity">
    <text evidence="6">Belongs to the alpha-carbonic anhydrase family.</text>
</comment>
<dbReference type="PANTHER" id="PTHR18952">
    <property type="entry name" value="CARBONIC ANHYDRASE"/>
    <property type="match status" value="1"/>
</dbReference>
<evidence type="ECO:0000256" key="6">
    <source>
        <dbReference type="RuleBase" id="RU367011"/>
    </source>
</evidence>
<accession>A0A8J5R3U3</accession>
<dbReference type="InterPro" id="IPR001148">
    <property type="entry name" value="CA_dom"/>
</dbReference>
<evidence type="ECO:0000256" key="1">
    <source>
        <dbReference type="ARBA" id="ARBA00001947"/>
    </source>
</evidence>
<dbReference type="GO" id="GO:0008270">
    <property type="term" value="F:zinc ion binding"/>
    <property type="evidence" value="ECO:0007669"/>
    <property type="project" value="UniProtKB-UniRule"/>
</dbReference>
<evidence type="ECO:0000313" key="8">
    <source>
        <dbReference type="EMBL" id="KAG8050615.1"/>
    </source>
</evidence>
<dbReference type="InterPro" id="IPR041891">
    <property type="entry name" value="Alpha_CA_prokaryot-like"/>
</dbReference>
<comment type="cofactor">
    <cofactor evidence="1 6">
        <name>Zn(2+)</name>
        <dbReference type="ChEBI" id="CHEBI:29105"/>
    </cofactor>
</comment>
<organism evidence="8 9">
    <name type="scientific">Zizania palustris</name>
    <name type="common">Northern wild rice</name>
    <dbReference type="NCBI Taxonomy" id="103762"/>
    <lineage>
        <taxon>Eukaryota</taxon>
        <taxon>Viridiplantae</taxon>
        <taxon>Streptophyta</taxon>
        <taxon>Embryophyta</taxon>
        <taxon>Tracheophyta</taxon>
        <taxon>Spermatophyta</taxon>
        <taxon>Magnoliopsida</taxon>
        <taxon>Liliopsida</taxon>
        <taxon>Poales</taxon>
        <taxon>Poaceae</taxon>
        <taxon>BOP clade</taxon>
        <taxon>Oryzoideae</taxon>
        <taxon>Oryzeae</taxon>
        <taxon>Zizaniinae</taxon>
        <taxon>Zizania</taxon>
    </lineage>
</organism>
<dbReference type="AlphaFoldDB" id="A0A8J5R3U3"/>
<protein>
    <recommendedName>
        <fullName evidence="2 6">Carbonic anhydrase</fullName>
        <ecNumber evidence="2 6">4.2.1.1</ecNumber>
    </recommendedName>
</protein>
<dbReference type="PANTHER" id="PTHR18952:SF220">
    <property type="entry name" value="CARBONIC ANHYDRASE"/>
    <property type="match status" value="1"/>
</dbReference>
<dbReference type="EMBL" id="JAAALK010000289">
    <property type="protein sequence ID" value="KAG8050615.1"/>
    <property type="molecule type" value="Genomic_DNA"/>
</dbReference>
<dbReference type="InterPro" id="IPR018338">
    <property type="entry name" value="Carbonic_anhydrase_a-class_CS"/>
</dbReference>
<dbReference type="InterPro" id="IPR023561">
    <property type="entry name" value="Carbonic_anhydrase_a-class"/>
</dbReference>
<dbReference type="GO" id="GO:0006730">
    <property type="term" value="P:one-carbon metabolic process"/>
    <property type="evidence" value="ECO:0007669"/>
    <property type="project" value="TreeGrafter"/>
</dbReference>
<evidence type="ECO:0000256" key="3">
    <source>
        <dbReference type="ARBA" id="ARBA00022723"/>
    </source>
</evidence>
<keyword evidence="9" id="KW-1185">Reference proteome</keyword>
<comment type="function">
    <text evidence="6">Reversible hydration of carbon dioxide.</text>
</comment>
<dbReference type="Proteomes" id="UP000729402">
    <property type="component" value="Unassembled WGS sequence"/>
</dbReference>
<feature type="domain" description="Alpha-carbonic anhydrase" evidence="7">
    <location>
        <begin position="11"/>
        <end position="250"/>
    </location>
</feature>
<reference evidence="8" key="2">
    <citation type="submission" date="2021-02" db="EMBL/GenBank/DDBJ databases">
        <authorList>
            <person name="Kimball J.A."/>
            <person name="Haas M.W."/>
            <person name="Macchietto M."/>
            <person name="Kono T."/>
            <person name="Duquette J."/>
            <person name="Shao M."/>
        </authorList>
    </citation>
    <scope>NUCLEOTIDE SEQUENCE</scope>
    <source>
        <tissue evidence="8">Fresh leaf tissue</tissue>
    </source>
</reference>
<dbReference type="OrthoDB" id="429145at2759"/>
<dbReference type="PROSITE" id="PS51144">
    <property type="entry name" value="ALPHA_CA_2"/>
    <property type="match status" value="1"/>
</dbReference>
<keyword evidence="3 6" id="KW-0479">Metal-binding</keyword>
<name>A0A8J5R3U3_ZIZPA</name>
<gene>
    <name evidence="8" type="ORF">GUJ93_ZPchr0009g2104</name>
</gene>
<evidence type="ECO:0000256" key="5">
    <source>
        <dbReference type="ARBA" id="ARBA00023239"/>
    </source>
</evidence>
<dbReference type="GO" id="GO:0004089">
    <property type="term" value="F:carbonate dehydratase activity"/>
    <property type="evidence" value="ECO:0007669"/>
    <property type="project" value="UniProtKB-UniRule"/>
</dbReference>
<keyword evidence="4 6" id="KW-0862">Zinc</keyword>